<dbReference type="PANTHER" id="PTHR34203:SF15">
    <property type="entry name" value="SLL1173 PROTEIN"/>
    <property type="match status" value="1"/>
</dbReference>
<dbReference type="InterPro" id="IPR029063">
    <property type="entry name" value="SAM-dependent_MTases_sf"/>
</dbReference>
<proteinExistence type="predicted"/>
<evidence type="ECO:0000256" key="1">
    <source>
        <dbReference type="SAM" id="Phobius"/>
    </source>
</evidence>
<feature type="domain" description="Methyltransferase FkbM" evidence="2">
    <location>
        <begin position="117"/>
        <end position="262"/>
    </location>
</feature>
<evidence type="ECO:0000259" key="2">
    <source>
        <dbReference type="Pfam" id="PF05050"/>
    </source>
</evidence>
<dbReference type="InterPro" id="IPR052514">
    <property type="entry name" value="SAM-dependent_MTase"/>
</dbReference>
<dbReference type="AlphaFoldDB" id="A0A7S1NNQ9"/>
<dbReference type="Pfam" id="PF05050">
    <property type="entry name" value="Methyltransf_21"/>
    <property type="match status" value="1"/>
</dbReference>
<evidence type="ECO:0000313" key="3">
    <source>
        <dbReference type="EMBL" id="CAD9032918.1"/>
    </source>
</evidence>
<sequence length="317" mass="35261">MPHRPCPCPSLMGMVRLAGALGYALMCVWIPLVAPHLSTQNASGLKSLRYTPVVPEFIVLDPPGSRKKKVTLQDGRLVTFIAPVESKDLIWIIKEVIHSDEYGLSNRQLPPNATIVDIGGNIGVASVVLGLTFPTATILTFEPMPLNFQYLLRNLAVNNITNVRPHNVGLSKYGQMEQVTFFLKQGGSSGSTRRDSLTGDWVKKNQGKVINIHTATVDQVYDVYHLNRVDLMKIDCEGCEYSVIPHLANRTVSRFVGEVHGQLSGLPLEVFDLTIRTLCMQEGQEFGLHVTNCCGRRFEHHTKRMRQLRLEGGKCKS</sequence>
<dbReference type="Gene3D" id="3.40.50.150">
    <property type="entry name" value="Vaccinia Virus protein VP39"/>
    <property type="match status" value="1"/>
</dbReference>
<name>A0A7S1NNQ9_9EUGL</name>
<dbReference type="EMBL" id="HBGA01118491">
    <property type="protein sequence ID" value="CAD9032918.1"/>
    <property type="molecule type" value="Transcribed_RNA"/>
</dbReference>
<feature type="transmembrane region" description="Helical" evidence="1">
    <location>
        <begin position="20"/>
        <end position="39"/>
    </location>
</feature>
<protein>
    <recommendedName>
        <fullName evidence="2">Methyltransferase FkbM domain-containing protein</fullName>
    </recommendedName>
</protein>
<reference evidence="3" key="1">
    <citation type="submission" date="2021-01" db="EMBL/GenBank/DDBJ databases">
        <authorList>
            <person name="Corre E."/>
            <person name="Pelletier E."/>
            <person name="Niang G."/>
            <person name="Scheremetjew M."/>
            <person name="Finn R."/>
            <person name="Kale V."/>
            <person name="Holt S."/>
            <person name="Cochrane G."/>
            <person name="Meng A."/>
            <person name="Brown T."/>
            <person name="Cohen L."/>
        </authorList>
    </citation>
    <scope>NUCLEOTIDE SEQUENCE</scope>
    <source>
        <strain evidence="3">NIES-381</strain>
    </source>
</reference>
<gene>
    <name evidence="3" type="ORF">EGYM00392_LOCUS44062</name>
</gene>
<dbReference type="NCBIfam" id="TIGR01444">
    <property type="entry name" value="fkbM_fam"/>
    <property type="match status" value="1"/>
</dbReference>
<organism evidence="3">
    <name type="scientific">Eutreptiella gymnastica</name>
    <dbReference type="NCBI Taxonomy" id="73025"/>
    <lineage>
        <taxon>Eukaryota</taxon>
        <taxon>Discoba</taxon>
        <taxon>Euglenozoa</taxon>
        <taxon>Euglenida</taxon>
        <taxon>Spirocuta</taxon>
        <taxon>Euglenophyceae</taxon>
        <taxon>Eutreptiales</taxon>
        <taxon>Eutreptiaceae</taxon>
        <taxon>Eutreptiella</taxon>
    </lineage>
</organism>
<dbReference type="PANTHER" id="PTHR34203">
    <property type="entry name" value="METHYLTRANSFERASE, FKBM FAMILY PROTEIN"/>
    <property type="match status" value="1"/>
</dbReference>
<keyword evidence="1" id="KW-0812">Transmembrane</keyword>
<accession>A0A7S1NNQ9</accession>
<keyword evidence="1" id="KW-0472">Membrane</keyword>
<dbReference type="SUPFAM" id="SSF53335">
    <property type="entry name" value="S-adenosyl-L-methionine-dependent methyltransferases"/>
    <property type="match status" value="1"/>
</dbReference>
<keyword evidence="1" id="KW-1133">Transmembrane helix</keyword>
<dbReference type="InterPro" id="IPR006342">
    <property type="entry name" value="FkbM_mtfrase"/>
</dbReference>